<evidence type="ECO:0000313" key="2">
    <source>
        <dbReference type="EMBL" id="KAF7369394.1"/>
    </source>
</evidence>
<keyword evidence="3" id="KW-1185">Reference proteome</keyword>
<proteinExistence type="predicted"/>
<sequence>MLDFLGVVPAPAPAVDAGLMNLTTTAHGPLSFLPISLATLSKLQSGDSSPIFLPALITLIAAYPALAPLFPSARQRAWVLTTIASALMTASSVPFVADYVWRGGVLGVQGREEISEAVNRFFQAYLTADMLVGFFCYRSQIGFLTGWVHHVVYIGITEVAVRCGWAHIFCLAAVMELPTFLLGASTLLPALRSNALFALTFFATRICFHLALIGSYAMTPGLRTPAAILVTVFPLHAMWFKGCVAGFIRRYHARVAARAAAAEGIVVEAAPSIGIDGSTDGKSGVEKPKAKVSNVDAAKARHPLAADIHADARSLAHHARPPIPIPAAGQWGVATRLHRLRAVSSALLERAGGVGAQRWLSGPAGWVSPGVTRWLSAGEKGGRWGVRKAILDRVRTRRPIRPRATMMARRMSASLIAVLPTMPTREVVLDYVRSLA</sequence>
<feature type="transmembrane region" description="Helical" evidence="1">
    <location>
        <begin position="195"/>
        <end position="218"/>
    </location>
</feature>
<evidence type="ECO:0008006" key="4">
    <source>
        <dbReference type="Google" id="ProtNLM"/>
    </source>
</evidence>
<dbReference type="PANTHER" id="PTHR13439:SF72">
    <property type="entry name" value="TLC DOMAIN-CONTAINING PROTEIN"/>
    <property type="match status" value="1"/>
</dbReference>
<dbReference type="PANTHER" id="PTHR13439">
    <property type="entry name" value="CT120 PROTEIN"/>
    <property type="match status" value="1"/>
</dbReference>
<feature type="transmembrane region" description="Helical" evidence="1">
    <location>
        <begin position="77"/>
        <end position="97"/>
    </location>
</feature>
<dbReference type="GO" id="GO:0005783">
    <property type="term" value="C:endoplasmic reticulum"/>
    <property type="evidence" value="ECO:0007669"/>
    <property type="project" value="TreeGrafter"/>
</dbReference>
<evidence type="ECO:0000313" key="3">
    <source>
        <dbReference type="Proteomes" id="UP000620124"/>
    </source>
</evidence>
<dbReference type="AlphaFoldDB" id="A0A8H6Z2Q0"/>
<feature type="transmembrane region" description="Helical" evidence="1">
    <location>
        <begin position="51"/>
        <end position="70"/>
    </location>
</feature>
<dbReference type="Proteomes" id="UP000620124">
    <property type="component" value="Unassembled WGS sequence"/>
</dbReference>
<dbReference type="OrthoDB" id="341353at2759"/>
<keyword evidence="1" id="KW-0472">Membrane</keyword>
<reference evidence="2" key="1">
    <citation type="submission" date="2020-05" db="EMBL/GenBank/DDBJ databases">
        <title>Mycena genomes resolve the evolution of fungal bioluminescence.</title>
        <authorList>
            <person name="Tsai I.J."/>
        </authorList>
    </citation>
    <scope>NUCLEOTIDE SEQUENCE</scope>
    <source>
        <strain evidence="2">CCC161011</strain>
    </source>
</reference>
<dbReference type="EMBL" id="JACAZI010000002">
    <property type="protein sequence ID" value="KAF7369394.1"/>
    <property type="molecule type" value="Genomic_DNA"/>
</dbReference>
<evidence type="ECO:0000256" key="1">
    <source>
        <dbReference type="SAM" id="Phobius"/>
    </source>
</evidence>
<gene>
    <name evidence="2" type="ORF">MVEN_00268300</name>
</gene>
<feature type="transmembrane region" description="Helical" evidence="1">
    <location>
        <begin position="165"/>
        <end position="188"/>
    </location>
</feature>
<name>A0A8H6Z2Q0_9AGAR</name>
<dbReference type="GO" id="GO:0055088">
    <property type="term" value="P:lipid homeostasis"/>
    <property type="evidence" value="ECO:0007669"/>
    <property type="project" value="TreeGrafter"/>
</dbReference>
<accession>A0A8H6Z2Q0</accession>
<keyword evidence="1" id="KW-0812">Transmembrane</keyword>
<keyword evidence="1" id="KW-1133">Transmembrane helix</keyword>
<feature type="transmembrane region" description="Helical" evidence="1">
    <location>
        <begin position="224"/>
        <end position="248"/>
    </location>
</feature>
<dbReference type="InterPro" id="IPR050846">
    <property type="entry name" value="TLCD"/>
</dbReference>
<protein>
    <recommendedName>
        <fullName evidence="4">TLC domain-containing protein</fullName>
    </recommendedName>
</protein>
<organism evidence="2 3">
    <name type="scientific">Mycena venus</name>
    <dbReference type="NCBI Taxonomy" id="2733690"/>
    <lineage>
        <taxon>Eukaryota</taxon>
        <taxon>Fungi</taxon>
        <taxon>Dikarya</taxon>
        <taxon>Basidiomycota</taxon>
        <taxon>Agaricomycotina</taxon>
        <taxon>Agaricomycetes</taxon>
        <taxon>Agaricomycetidae</taxon>
        <taxon>Agaricales</taxon>
        <taxon>Marasmiineae</taxon>
        <taxon>Mycenaceae</taxon>
        <taxon>Mycena</taxon>
    </lineage>
</organism>
<comment type="caution">
    <text evidence="2">The sequence shown here is derived from an EMBL/GenBank/DDBJ whole genome shotgun (WGS) entry which is preliminary data.</text>
</comment>